<dbReference type="InterPro" id="IPR039280">
    <property type="entry name" value="VUP"/>
</dbReference>
<gene>
    <name evidence="3" type="primary">LOC109718596</name>
</gene>
<name>A0A6P5G417_ANACO</name>
<reference evidence="3" key="2">
    <citation type="submission" date="2025-08" db="UniProtKB">
        <authorList>
            <consortium name="RefSeq"/>
        </authorList>
    </citation>
    <scope>IDENTIFICATION</scope>
    <source>
        <tissue evidence="3">Leaf</tissue>
    </source>
</reference>
<dbReference type="RefSeq" id="XP_020100488.1">
    <property type="nucleotide sequence ID" value="XM_020244899.1"/>
</dbReference>
<organism evidence="2 3">
    <name type="scientific">Ananas comosus</name>
    <name type="common">Pineapple</name>
    <name type="synonym">Ananas ananas</name>
    <dbReference type="NCBI Taxonomy" id="4615"/>
    <lineage>
        <taxon>Eukaryota</taxon>
        <taxon>Viridiplantae</taxon>
        <taxon>Streptophyta</taxon>
        <taxon>Embryophyta</taxon>
        <taxon>Tracheophyta</taxon>
        <taxon>Spermatophyta</taxon>
        <taxon>Magnoliopsida</taxon>
        <taxon>Liliopsida</taxon>
        <taxon>Poales</taxon>
        <taxon>Bromeliaceae</taxon>
        <taxon>Bromelioideae</taxon>
        <taxon>Ananas</taxon>
    </lineage>
</organism>
<dbReference type="GeneID" id="109718596"/>
<evidence type="ECO:0000313" key="2">
    <source>
        <dbReference type="Proteomes" id="UP000515123"/>
    </source>
</evidence>
<dbReference type="GO" id="GO:0010089">
    <property type="term" value="P:xylem development"/>
    <property type="evidence" value="ECO:0007669"/>
    <property type="project" value="InterPro"/>
</dbReference>
<proteinExistence type="predicted"/>
<feature type="region of interest" description="Disordered" evidence="1">
    <location>
        <begin position="1"/>
        <end position="20"/>
    </location>
</feature>
<dbReference type="PANTHER" id="PTHR33974">
    <property type="entry name" value="VASCULAR-RELATED UNKNOWN PROTEIN 1-RELATED"/>
    <property type="match status" value="1"/>
</dbReference>
<keyword evidence="2" id="KW-1185">Reference proteome</keyword>
<sequence>MDNSSSSSKELTAASHEESSWTSYFEEYFLASQDYKPEALNGDDRSGGVGGSSPSMVSDAASYFAWTLEARVEPSKGSRTLSFNKKNKGKQSLRDDSLEDTASSPVSCSPKMIEWNHLEMKNTKEKEDNREISKEEDLGCNNSTVNEIHDHGVSVSERRSYECNELRKRGLCLVPLSMLLDYLG</sequence>
<feature type="region of interest" description="Disordered" evidence="1">
    <location>
        <begin position="72"/>
        <end position="108"/>
    </location>
</feature>
<dbReference type="OrthoDB" id="779856at2759"/>
<evidence type="ECO:0000313" key="3">
    <source>
        <dbReference type="RefSeq" id="XP_020100488.1"/>
    </source>
</evidence>
<reference evidence="2" key="1">
    <citation type="journal article" date="2015" name="Nat. Genet.">
        <title>The pineapple genome and the evolution of CAM photosynthesis.</title>
        <authorList>
            <person name="Ming R."/>
            <person name="VanBuren R."/>
            <person name="Wai C.M."/>
            <person name="Tang H."/>
            <person name="Schatz M.C."/>
            <person name="Bowers J.E."/>
            <person name="Lyons E."/>
            <person name="Wang M.L."/>
            <person name="Chen J."/>
            <person name="Biggers E."/>
            <person name="Zhang J."/>
            <person name="Huang L."/>
            <person name="Zhang L."/>
            <person name="Miao W."/>
            <person name="Zhang J."/>
            <person name="Ye Z."/>
            <person name="Miao C."/>
            <person name="Lin Z."/>
            <person name="Wang H."/>
            <person name="Zhou H."/>
            <person name="Yim W.C."/>
            <person name="Priest H.D."/>
            <person name="Zheng C."/>
            <person name="Woodhouse M."/>
            <person name="Edger P.P."/>
            <person name="Guyot R."/>
            <person name="Guo H.B."/>
            <person name="Guo H."/>
            <person name="Zheng G."/>
            <person name="Singh R."/>
            <person name="Sharma A."/>
            <person name="Min X."/>
            <person name="Zheng Y."/>
            <person name="Lee H."/>
            <person name="Gurtowski J."/>
            <person name="Sedlazeck F.J."/>
            <person name="Harkess A."/>
            <person name="McKain M.R."/>
            <person name="Liao Z."/>
            <person name="Fang J."/>
            <person name="Liu J."/>
            <person name="Zhang X."/>
            <person name="Zhang Q."/>
            <person name="Hu W."/>
            <person name="Qin Y."/>
            <person name="Wang K."/>
            <person name="Chen L.Y."/>
            <person name="Shirley N."/>
            <person name="Lin Y.R."/>
            <person name="Liu L.Y."/>
            <person name="Hernandez A.G."/>
            <person name="Wright C.L."/>
            <person name="Bulone V."/>
            <person name="Tuskan G.A."/>
            <person name="Heath K."/>
            <person name="Zee F."/>
            <person name="Moore P.H."/>
            <person name="Sunkar R."/>
            <person name="Leebens-Mack J.H."/>
            <person name="Mockler T."/>
            <person name="Bennetzen J.L."/>
            <person name="Freeling M."/>
            <person name="Sankoff D."/>
            <person name="Paterson A.H."/>
            <person name="Zhu X."/>
            <person name="Yang X."/>
            <person name="Smith J.A."/>
            <person name="Cushman J.C."/>
            <person name="Paull R.E."/>
            <person name="Yu Q."/>
        </authorList>
    </citation>
    <scope>NUCLEOTIDE SEQUENCE [LARGE SCALE GENOMIC DNA]</scope>
    <source>
        <strain evidence="2">cv. F153</strain>
    </source>
</reference>
<dbReference type="Gramene" id="Aco007421.1.mrna1">
    <property type="protein sequence ID" value="Aco007421.1.mrna1"/>
    <property type="gene ID" value="Aco007421.1.path1"/>
</dbReference>
<dbReference type="Proteomes" id="UP000515123">
    <property type="component" value="Linkage group 12"/>
</dbReference>
<dbReference type="AlphaFoldDB" id="A0A6P5G417"/>
<evidence type="ECO:0000256" key="1">
    <source>
        <dbReference type="SAM" id="MobiDB-lite"/>
    </source>
</evidence>
<protein>
    <submittedName>
        <fullName evidence="3">Uncharacterized protein LOC109718596</fullName>
    </submittedName>
</protein>
<dbReference type="PANTHER" id="PTHR33974:SF2">
    <property type="entry name" value="VASCULAR-RELATED UNKNOWN PROTEIN 1"/>
    <property type="match status" value="1"/>
</dbReference>
<accession>A0A6P5G417</accession>